<organism evidence="2 3">
    <name type="scientific">Diplogelasinospora grovesii</name>
    <dbReference type="NCBI Taxonomy" id="303347"/>
    <lineage>
        <taxon>Eukaryota</taxon>
        <taxon>Fungi</taxon>
        <taxon>Dikarya</taxon>
        <taxon>Ascomycota</taxon>
        <taxon>Pezizomycotina</taxon>
        <taxon>Sordariomycetes</taxon>
        <taxon>Sordariomycetidae</taxon>
        <taxon>Sordariales</taxon>
        <taxon>Diplogelasinosporaceae</taxon>
        <taxon>Diplogelasinospora</taxon>
    </lineage>
</organism>
<evidence type="ECO:0000313" key="2">
    <source>
        <dbReference type="EMBL" id="KAK3940827.1"/>
    </source>
</evidence>
<gene>
    <name evidence="2" type="ORF">QBC46DRAFT_363829</name>
</gene>
<evidence type="ECO:0000313" key="3">
    <source>
        <dbReference type="Proteomes" id="UP001303473"/>
    </source>
</evidence>
<dbReference type="Proteomes" id="UP001303473">
    <property type="component" value="Unassembled WGS sequence"/>
</dbReference>
<evidence type="ECO:0008006" key="4">
    <source>
        <dbReference type="Google" id="ProtNLM"/>
    </source>
</evidence>
<proteinExistence type="predicted"/>
<sequence>MDPAFHDARERFTKPKGPEPPVYQKTKFQRLLARNPYAQALATPIRRCPATGVHLPKHFLQGFRFMSHPETGRPYWVPQGLEKKQSQTTAMEGTTDNGERDTAPATAEGELAANARTPLGPTGYFLSSQKLLKGFLTPGSPYFGREKSLLQMNRSSAERLRSVLRKVVWRDGMDAFILDLTRRRIVEGLVEFSELVEKAGRKYLIKCESWDDAKQYKHRGCLLYLGSSDSAQDAVGAPPAQLSTMTIPDVRFGGKLAVHDLAVLLGDEHLNRLRQESPLLRDGSLFLLGRQRTLDLQLLLWKLQGYIALR</sequence>
<feature type="compositionally biased region" description="Polar residues" evidence="1">
    <location>
        <begin position="86"/>
        <end position="96"/>
    </location>
</feature>
<feature type="region of interest" description="Disordered" evidence="1">
    <location>
        <begin position="1"/>
        <end position="23"/>
    </location>
</feature>
<comment type="caution">
    <text evidence="2">The sequence shown here is derived from an EMBL/GenBank/DDBJ whole genome shotgun (WGS) entry which is preliminary data.</text>
</comment>
<feature type="region of interest" description="Disordered" evidence="1">
    <location>
        <begin position="81"/>
        <end position="103"/>
    </location>
</feature>
<evidence type="ECO:0000256" key="1">
    <source>
        <dbReference type="SAM" id="MobiDB-lite"/>
    </source>
</evidence>
<keyword evidence="3" id="KW-1185">Reference proteome</keyword>
<protein>
    <recommendedName>
        <fullName evidence="4">Esterase-like protein</fullName>
    </recommendedName>
</protein>
<name>A0AAN6NBP7_9PEZI</name>
<reference evidence="3" key="1">
    <citation type="journal article" date="2023" name="Mol. Phylogenet. Evol.">
        <title>Genome-scale phylogeny and comparative genomics of the fungal order Sordariales.</title>
        <authorList>
            <person name="Hensen N."/>
            <person name="Bonometti L."/>
            <person name="Westerberg I."/>
            <person name="Brannstrom I.O."/>
            <person name="Guillou S."/>
            <person name="Cros-Aarteil S."/>
            <person name="Calhoun S."/>
            <person name="Haridas S."/>
            <person name="Kuo A."/>
            <person name="Mondo S."/>
            <person name="Pangilinan J."/>
            <person name="Riley R."/>
            <person name="LaButti K."/>
            <person name="Andreopoulos B."/>
            <person name="Lipzen A."/>
            <person name="Chen C."/>
            <person name="Yan M."/>
            <person name="Daum C."/>
            <person name="Ng V."/>
            <person name="Clum A."/>
            <person name="Steindorff A."/>
            <person name="Ohm R.A."/>
            <person name="Martin F."/>
            <person name="Silar P."/>
            <person name="Natvig D.O."/>
            <person name="Lalanne C."/>
            <person name="Gautier V."/>
            <person name="Ament-Velasquez S.L."/>
            <person name="Kruys A."/>
            <person name="Hutchinson M.I."/>
            <person name="Powell A.J."/>
            <person name="Barry K."/>
            <person name="Miller A.N."/>
            <person name="Grigoriev I.V."/>
            <person name="Debuchy R."/>
            <person name="Gladieux P."/>
            <person name="Hiltunen Thoren M."/>
            <person name="Johannesson H."/>
        </authorList>
    </citation>
    <scope>NUCLEOTIDE SEQUENCE [LARGE SCALE GENOMIC DNA]</scope>
    <source>
        <strain evidence="3">CBS 340.73</strain>
    </source>
</reference>
<accession>A0AAN6NBP7</accession>
<dbReference type="EMBL" id="MU853791">
    <property type="protein sequence ID" value="KAK3940827.1"/>
    <property type="molecule type" value="Genomic_DNA"/>
</dbReference>
<dbReference type="AlphaFoldDB" id="A0AAN6NBP7"/>
<feature type="compositionally biased region" description="Basic and acidic residues" evidence="1">
    <location>
        <begin position="1"/>
        <end position="17"/>
    </location>
</feature>